<evidence type="ECO:0000256" key="11">
    <source>
        <dbReference type="ARBA" id="ARBA00023303"/>
    </source>
</evidence>
<dbReference type="GO" id="GO:0005243">
    <property type="term" value="F:gap junction channel activity"/>
    <property type="evidence" value="ECO:0007669"/>
    <property type="project" value="TreeGrafter"/>
</dbReference>
<comment type="caution">
    <text evidence="14">The sequence shown here is derived from an EMBL/GenBank/DDBJ whole genome shotgun (WGS) entry which is preliminary data.</text>
</comment>
<comment type="similarity">
    <text evidence="12">Belongs to the pannexin family.</text>
</comment>
<evidence type="ECO:0000256" key="10">
    <source>
        <dbReference type="ARBA" id="ARBA00023136"/>
    </source>
</evidence>
<dbReference type="AlphaFoldDB" id="A0AA36D946"/>
<dbReference type="PROSITE" id="PS51013">
    <property type="entry name" value="PANNEXIN"/>
    <property type="match status" value="1"/>
</dbReference>
<comment type="caution">
    <text evidence="12">Lacks conserved residue(s) required for the propagation of feature annotation.</text>
</comment>
<dbReference type="GO" id="GO:0005886">
    <property type="term" value="C:plasma membrane"/>
    <property type="evidence" value="ECO:0007669"/>
    <property type="project" value="UniProtKB-SubCell"/>
</dbReference>
<dbReference type="EMBL" id="CATQJA010002665">
    <property type="protein sequence ID" value="CAJ0583403.1"/>
    <property type="molecule type" value="Genomic_DNA"/>
</dbReference>
<dbReference type="PANTHER" id="PTHR11893:SF21">
    <property type="entry name" value="INNEXIN EAT-5"/>
    <property type="match status" value="1"/>
</dbReference>
<keyword evidence="7" id="KW-0965">Cell junction</keyword>
<keyword evidence="5 12" id="KW-0812">Transmembrane</keyword>
<evidence type="ECO:0000256" key="8">
    <source>
        <dbReference type="ARBA" id="ARBA00022989"/>
    </source>
</evidence>
<evidence type="ECO:0000313" key="14">
    <source>
        <dbReference type="EMBL" id="CAJ0583403.1"/>
    </source>
</evidence>
<feature type="transmembrane region" description="Helical" evidence="12">
    <location>
        <begin position="100"/>
        <end position="122"/>
    </location>
</feature>
<gene>
    <name evidence="12" type="primary">inx</name>
    <name evidence="14" type="ORF">MSPICULIGERA_LOCUS21484</name>
</gene>
<keyword evidence="15" id="KW-1185">Reference proteome</keyword>
<feature type="region of interest" description="Disordered" evidence="13">
    <location>
        <begin position="338"/>
        <end position="371"/>
    </location>
</feature>
<keyword evidence="6" id="KW-0303">Gap junction</keyword>
<dbReference type="InterPro" id="IPR000990">
    <property type="entry name" value="Innexin"/>
</dbReference>
<dbReference type="GO" id="GO:0034220">
    <property type="term" value="P:monoatomic ion transmembrane transport"/>
    <property type="evidence" value="ECO:0007669"/>
    <property type="project" value="UniProtKB-KW"/>
</dbReference>
<dbReference type="Pfam" id="PF00876">
    <property type="entry name" value="Innexin"/>
    <property type="match status" value="1"/>
</dbReference>
<proteinExistence type="inferred from homology"/>
<keyword evidence="9 12" id="KW-0406">Ion transport</keyword>
<sequence length="371" mass="43319">MNVIGSVLSTIKPREDDLGSDRMNYYYTTVMIMFVSITITMKQQVGNPLQCWVPQQFKKPWEQYAENYCFVYNTYWVNPTELVPDSVQERIAKQLIYYQWVSFIMGLEAFFFYLPAAIWGAMYRKSGLNILSMTKAAIEAEKATDEAVRLKKLGIIKMHFAEYVRVNANRKKYNPTLFKRMGKFGLVDGCFISNSYIFIKCLYMLNIIGQFLMQNQFLGQYNHLWGATILSDIISGSNWEDTGNFPRIAMWFIVVFAYTFTDTLQLAIRTRVSGKKEEFIRKYLKVAVVDEALLTEFCKKKINADIVIIMAIISNHSSDIITTELIELMWKEHRDTIFPPVKQDSDPNGGEKIGFGQEQRRRRWRPHWQAE</sequence>
<evidence type="ECO:0000256" key="1">
    <source>
        <dbReference type="ARBA" id="ARBA00004610"/>
    </source>
</evidence>
<feature type="transmembrane region" description="Helical" evidence="12">
    <location>
        <begin position="24"/>
        <end position="41"/>
    </location>
</feature>
<evidence type="ECO:0000256" key="12">
    <source>
        <dbReference type="RuleBase" id="RU010713"/>
    </source>
</evidence>
<keyword evidence="4" id="KW-1003">Cell membrane</keyword>
<accession>A0AA36D946</accession>
<organism evidence="14 15">
    <name type="scientific">Mesorhabditis spiculigera</name>
    <dbReference type="NCBI Taxonomy" id="96644"/>
    <lineage>
        <taxon>Eukaryota</taxon>
        <taxon>Metazoa</taxon>
        <taxon>Ecdysozoa</taxon>
        <taxon>Nematoda</taxon>
        <taxon>Chromadorea</taxon>
        <taxon>Rhabditida</taxon>
        <taxon>Rhabditina</taxon>
        <taxon>Rhabditomorpha</taxon>
        <taxon>Rhabditoidea</taxon>
        <taxon>Rhabditidae</taxon>
        <taxon>Mesorhabditinae</taxon>
        <taxon>Mesorhabditis</taxon>
    </lineage>
</organism>
<protein>
    <recommendedName>
        <fullName evidence="12">Innexin</fullName>
    </recommendedName>
</protein>
<evidence type="ECO:0000313" key="15">
    <source>
        <dbReference type="Proteomes" id="UP001177023"/>
    </source>
</evidence>
<feature type="transmembrane region" description="Helical" evidence="12">
    <location>
        <begin position="248"/>
        <end position="268"/>
    </location>
</feature>
<evidence type="ECO:0000256" key="5">
    <source>
        <dbReference type="ARBA" id="ARBA00022692"/>
    </source>
</evidence>
<comment type="function">
    <text evidence="12">Structural component of the gap junctions.</text>
</comment>
<evidence type="ECO:0000256" key="13">
    <source>
        <dbReference type="SAM" id="MobiDB-lite"/>
    </source>
</evidence>
<evidence type="ECO:0000256" key="3">
    <source>
        <dbReference type="ARBA" id="ARBA00022448"/>
    </source>
</evidence>
<dbReference type="PANTHER" id="PTHR11893">
    <property type="entry name" value="INNEXIN"/>
    <property type="match status" value="1"/>
</dbReference>
<evidence type="ECO:0000256" key="9">
    <source>
        <dbReference type="ARBA" id="ARBA00023065"/>
    </source>
</evidence>
<dbReference type="Proteomes" id="UP001177023">
    <property type="component" value="Unassembled WGS sequence"/>
</dbReference>
<evidence type="ECO:0000256" key="2">
    <source>
        <dbReference type="ARBA" id="ARBA00004651"/>
    </source>
</evidence>
<comment type="subcellular location">
    <subcellularLocation>
        <location evidence="1">Cell junction</location>
        <location evidence="1">Gap junction</location>
    </subcellularLocation>
    <subcellularLocation>
        <location evidence="2 12">Cell membrane</location>
        <topology evidence="2 12">Multi-pass membrane protein</topology>
    </subcellularLocation>
</comment>
<dbReference type="GO" id="GO:0005921">
    <property type="term" value="C:gap junction"/>
    <property type="evidence" value="ECO:0007669"/>
    <property type="project" value="UniProtKB-SubCell"/>
</dbReference>
<keyword evidence="11 12" id="KW-0407">Ion channel</keyword>
<name>A0AA36D946_9BILA</name>
<evidence type="ECO:0000256" key="7">
    <source>
        <dbReference type="ARBA" id="ARBA00022949"/>
    </source>
</evidence>
<evidence type="ECO:0000256" key="4">
    <source>
        <dbReference type="ARBA" id="ARBA00022475"/>
    </source>
</evidence>
<feature type="non-terminal residue" evidence="14">
    <location>
        <position position="1"/>
    </location>
</feature>
<dbReference type="PRINTS" id="PR01262">
    <property type="entry name" value="INNEXIN"/>
</dbReference>
<keyword evidence="10 12" id="KW-0472">Membrane</keyword>
<feature type="compositionally biased region" description="Basic residues" evidence="13">
    <location>
        <begin position="360"/>
        <end position="371"/>
    </location>
</feature>
<evidence type="ECO:0000256" key="6">
    <source>
        <dbReference type="ARBA" id="ARBA00022868"/>
    </source>
</evidence>
<keyword evidence="8 12" id="KW-1133">Transmembrane helix</keyword>
<reference evidence="14" key="1">
    <citation type="submission" date="2023-06" db="EMBL/GenBank/DDBJ databases">
        <authorList>
            <person name="Delattre M."/>
        </authorList>
    </citation>
    <scope>NUCLEOTIDE SEQUENCE</scope>
    <source>
        <strain evidence="14">AF72</strain>
    </source>
</reference>
<keyword evidence="3 12" id="KW-0813">Transport</keyword>